<reference evidence="1 2" key="1">
    <citation type="submission" date="2018-01" db="EMBL/GenBank/DDBJ databases">
        <title>Genomic Sequence of Chromobacterium MWU13-2610 from wild cranberry bogs within the Cape Cod National Seashore.</title>
        <authorList>
            <person name="O'Hara-Hanley K."/>
            <person name="Soby S."/>
            <person name="Harrison A."/>
        </authorList>
    </citation>
    <scope>NUCLEOTIDE SEQUENCE [LARGE SCALE GENOMIC DNA]</scope>
    <source>
        <strain evidence="1 2">MWU13-2610</strain>
    </source>
</reference>
<organism evidence="1 2">
    <name type="scientific">Chromobacterium sinusclupearum</name>
    <dbReference type="NCBI Taxonomy" id="2077146"/>
    <lineage>
        <taxon>Bacteria</taxon>
        <taxon>Pseudomonadati</taxon>
        <taxon>Pseudomonadota</taxon>
        <taxon>Betaproteobacteria</taxon>
        <taxon>Neisseriales</taxon>
        <taxon>Chromobacteriaceae</taxon>
        <taxon>Chromobacterium</taxon>
    </lineage>
</organism>
<dbReference type="AlphaFoldDB" id="A0A2K4MM85"/>
<evidence type="ECO:0008006" key="3">
    <source>
        <dbReference type="Google" id="ProtNLM"/>
    </source>
</evidence>
<gene>
    <name evidence="1" type="ORF">C2134_12045</name>
</gene>
<dbReference type="InterPro" id="IPR052552">
    <property type="entry name" value="YeaO-like"/>
</dbReference>
<dbReference type="Pfam" id="PF22752">
    <property type="entry name" value="DUF488-N3i"/>
    <property type="match status" value="1"/>
</dbReference>
<dbReference type="RefSeq" id="WP_103320352.1">
    <property type="nucleotide sequence ID" value="NZ_PPTF01000060.1"/>
</dbReference>
<dbReference type="Proteomes" id="UP000236416">
    <property type="component" value="Unassembled WGS sequence"/>
</dbReference>
<evidence type="ECO:0000313" key="1">
    <source>
        <dbReference type="EMBL" id="POA98183.1"/>
    </source>
</evidence>
<accession>A0A2K4MM85</accession>
<protein>
    <recommendedName>
        <fullName evidence="3">DUF488 domain-containing protein</fullName>
    </recommendedName>
</protein>
<sequence>MNASIRLVSIGQCKIPPAKGFLLSSKWPRQWPRTALLPDHWLRRVLPTEELVAWMHGDSVRWPTFCDIYWADLGANPARWQALLGAMREGELVLLHDCGDGQYTSVRALEQFLRRLDENGMAA</sequence>
<dbReference type="EMBL" id="PPTF01000060">
    <property type="protein sequence ID" value="POA98183.1"/>
    <property type="molecule type" value="Genomic_DNA"/>
</dbReference>
<keyword evidence="2" id="KW-1185">Reference proteome</keyword>
<proteinExistence type="predicted"/>
<name>A0A2K4MM85_9NEIS</name>
<comment type="caution">
    <text evidence="1">The sequence shown here is derived from an EMBL/GenBank/DDBJ whole genome shotgun (WGS) entry which is preliminary data.</text>
</comment>
<evidence type="ECO:0000313" key="2">
    <source>
        <dbReference type="Proteomes" id="UP000236416"/>
    </source>
</evidence>